<reference evidence="1 2" key="1">
    <citation type="submission" date="2020-11" db="EMBL/GenBank/DDBJ databases">
        <title>Draft genome sequencing of a Lachnospiraceae strain isolated from anoxic soil subjected to BSD treatment.</title>
        <authorList>
            <person name="Uek A."/>
            <person name="Tonouchi A."/>
        </authorList>
    </citation>
    <scope>NUCLEOTIDE SEQUENCE [LARGE SCALE GENOMIC DNA]</scope>
    <source>
        <strain evidence="1 2">TB5</strain>
    </source>
</reference>
<evidence type="ECO:0000313" key="2">
    <source>
        <dbReference type="Proteomes" id="UP000595897"/>
    </source>
</evidence>
<gene>
    <name evidence="1" type="primary">yvyF</name>
    <name evidence="1" type="ORF">bsdtb5_10020</name>
</gene>
<dbReference type="AlphaFoldDB" id="A0A7R7IBK6"/>
<evidence type="ECO:0008006" key="3">
    <source>
        <dbReference type="Google" id="ProtNLM"/>
    </source>
</evidence>
<proteinExistence type="predicted"/>
<protein>
    <recommendedName>
        <fullName evidence="3">MerR family transcriptional regulator</fullName>
    </recommendedName>
</protein>
<evidence type="ECO:0000313" key="1">
    <source>
        <dbReference type="EMBL" id="BCN29707.1"/>
    </source>
</evidence>
<accession>A0A7R7IBK6</accession>
<dbReference type="KEGG" id="ahb:bsdtb5_10020"/>
<sequence>MNNTTGEIRVCPRCGKMFCYMGIDKAICNKCKEEDEAEFNKVKEYVYNNSDATIMQVSKDTGVRVNRIKTYLREGRLMIPESSPIFLNCELCGTSIRYGRYCRECAESLSSEMKKELHIDEYQIGEKPKNGLPKLRFSDQ</sequence>
<dbReference type="RefSeq" id="WP_271714972.1">
    <property type="nucleotide sequence ID" value="NZ_AP024169.1"/>
</dbReference>
<dbReference type="Proteomes" id="UP000595897">
    <property type="component" value="Chromosome"/>
</dbReference>
<dbReference type="EMBL" id="AP024169">
    <property type="protein sequence ID" value="BCN29707.1"/>
    <property type="molecule type" value="Genomic_DNA"/>
</dbReference>
<name>A0A7R7IBK6_9FIRM</name>
<organism evidence="1 2">
    <name type="scientific">Anaeromicropila herbilytica</name>
    <dbReference type="NCBI Taxonomy" id="2785025"/>
    <lineage>
        <taxon>Bacteria</taxon>
        <taxon>Bacillati</taxon>
        <taxon>Bacillota</taxon>
        <taxon>Clostridia</taxon>
        <taxon>Lachnospirales</taxon>
        <taxon>Lachnospiraceae</taxon>
        <taxon>Anaeromicropila</taxon>
    </lineage>
</organism>
<keyword evidence="2" id="KW-1185">Reference proteome</keyword>